<keyword evidence="3" id="KW-1185">Reference proteome</keyword>
<proteinExistence type="predicted"/>
<dbReference type="Proteomes" id="UP000000599">
    <property type="component" value="Chromosome A"/>
</dbReference>
<dbReference type="KEGG" id="dha:DEHA2A02618g"/>
<evidence type="ECO:0000313" key="3">
    <source>
        <dbReference type="Proteomes" id="UP000000599"/>
    </source>
</evidence>
<sequence length="103" mass="11240">MSSSNIDTIGQSNEGSTALSNTLSPSKPEVDDDNYDDDPQAFSLIRFFGVCYVFRSKSRCNGKVNVGSVAATLGTSLCIRFCLWPYYLGTMSSCCDVRPIWGC</sequence>
<reference evidence="2 3" key="1">
    <citation type="journal article" date="2004" name="Nature">
        <title>Genome evolution in yeasts.</title>
        <authorList>
            <consortium name="Genolevures"/>
            <person name="Dujon B."/>
            <person name="Sherman D."/>
            <person name="Fischer G."/>
            <person name="Durrens P."/>
            <person name="Casaregola S."/>
            <person name="Lafontaine I."/>
            <person name="de Montigny J."/>
            <person name="Marck C."/>
            <person name="Neuveglise C."/>
            <person name="Talla E."/>
            <person name="Goffard N."/>
            <person name="Frangeul L."/>
            <person name="Aigle M."/>
            <person name="Anthouard V."/>
            <person name="Babour A."/>
            <person name="Barbe V."/>
            <person name="Barnay S."/>
            <person name="Blanchin S."/>
            <person name="Beckerich J.M."/>
            <person name="Beyne E."/>
            <person name="Bleykasten C."/>
            <person name="Boisrame A."/>
            <person name="Boyer J."/>
            <person name="Cattolico L."/>
            <person name="Confanioleri F."/>
            <person name="de Daruvar A."/>
            <person name="Despons L."/>
            <person name="Fabre E."/>
            <person name="Fairhead C."/>
            <person name="Ferry-Dumazet H."/>
            <person name="Groppi A."/>
            <person name="Hantraye F."/>
            <person name="Hennequin C."/>
            <person name="Jauniaux N."/>
            <person name="Joyet P."/>
            <person name="Kachouri R."/>
            <person name="Kerrest A."/>
            <person name="Koszul R."/>
            <person name="Lemaire M."/>
            <person name="Lesur I."/>
            <person name="Ma L."/>
            <person name="Muller H."/>
            <person name="Nicaud J.M."/>
            <person name="Nikolski M."/>
            <person name="Oztas S."/>
            <person name="Ozier-Kalogeropoulos O."/>
            <person name="Pellenz S."/>
            <person name="Potier S."/>
            <person name="Richard G.F."/>
            <person name="Straub M.L."/>
            <person name="Suleau A."/>
            <person name="Swennene D."/>
            <person name="Tekaia F."/>
            <person name="Wesolowski-Louvel M."/>
            <person name="Westhof E."/>
            <person name="Wirth B."/>
            <person name="Zeniou-Meyer M."/>
            <person name="Zivanovic I."/>
            <person name="Bolotin-Fukuhara M."/>
            <person name="Thierry A."/>
            <person name="Bouchier C."/>
            <person name="Caudron B."/>
            <person name="Scarpelli C."/>
            <person name="Gaillardin C."/>
            <person name="Weissenbach J."/>
            <person name="Wincker P."/>
            <person name="Souciet J.L."/>
        </authorList>
    </citation>
    <scope>NUCLEOTIDE SEQUENCE [LARGE SCALE GENOMIC DNA]</scope>
    <source>
        <strain evidence="3">ATCC 36239 / CBS 767 / BCRC 21394 / JCM 1990 / NBRC 0083 / IGC 2968</strain>
    </source>
</reference>
<dbReference type="HOGENOM" id="CLU_2263641_0_0_1"/>
<dbReference type="InParanoid" id="Q6BZB6"/>
<dbReference type="EMBL" id="CR382133">
    <property type="protein sequence ID" value="CAG84405.2"/>
    <property type="molecule type" value="Genomic_DNA"/>
</dbReference>
<evidence type="ECO:0000256" key="1">
    <source>
        <dbReference type="SAM" id="MobiDB-lite"/>
    </source>
</evidence>
<organism evidence="2 3">
    <name type="scientific">Debaryomyces hansenii (strain ATCC 36239 / CBS 767 / BCRC 21394 / JCM 1990 / NBRC 0083 / IGC 2968)</name>
    <name type="common">Yeast</name>
    <name type="synonym">Torulaspora hansenii</name>
    <dbReference type="NCBI Taxonomy" id="284592"/>
    <lineage>
        <taxon>Eukaryota</taxon>
        <taxon>Fungi</taxon>
        <taxon>Dikarya</taxon>
        <taxon>Ascomycota</taxon>
        <taxon>Saccharomycotina</taxon>
        <taxon>Pichiomycetes</taxon>
        <taxon>Debaryomycetaceae</taxon>
        <taxon>Debaryomyces</taxon>
    </lineage>
</organism>
<dbReference type="AlphaFoldDB" id="Q6BZB6"/>
<accession>Q6BZB6</accession>
<name>Q6BZB6_DEBHA</name>
<feature type="compositionally biased region" description="Polar residues" evidence="1">
    <location>
        <begin position="1"/>
        <end position="25"/>
    </location>
</feature>
<dbReference type="RefSeq" id="XP_456453.2">
    <property type="nucleotide sequence ID" value="XM_456453.1"/>
</dbReference>
<protein>
    <submittedName>
        <fullName evidence="2">DEHA2A02618p</fullName>
    </submittedName>
</protein>
<dbReference type="GeneID" id="2899794"/>
<feature type="region of interest" description="Disordered" evidence="1">
    <location>
        <begin position="1"/>
        <end position="35"/>
    </location>
</feature>
<gene>
    <name evidence="2" type="ordered locus">DEHA2A02618g</name>
</gene>
<dbReference type="VEuPathDB" id="FungiDB:DEHA2A02618g"/>
<evidence type="ECO:0000313" key="2">
    <source>
        <dbReference type="EMBL" id="CAG84405.2"/>
    </source>
</evidence>